<proteinExistence type="predicted"/>
<accession>A0AAU9RUG7</accession>
<gene>
    <name evidence="2" type="ORF">TAV2_LOCUS8632</name>
</gene>
<dbReference type="AlphaFoldDB" id="A0AAU9RUG7"/>
<protein>
    <submittedName>
        <fullName evidence="2">Uncharacterized protein</fullName>
    </submittedName>
</protein>
<name>A0AAU9RUG7_THLAR</name>
<feature type="region of interest" description="Disordered" evidence="1">
    <location>
        <begin position="1"/>
        <end position="38"/>
    </location>
</feature>
<keyword evidence="3" id="KW-1185">Reference proteome</keyword>
<comment type="caution">
    <text evidence="2">The sequence shown here is derived from an EMBL/GenBank/DDBJ whole genome shotgun (WGS) entry which is preliminary data.</text>
</comment>
<reference evidence="2 3" key="1">
    <citation type="submission" date="2022-03" db="EMBL/GenBank/DDBJ databases">
        <authorList>
            <person name="Nunn A."/>
            <person name="Chopra R."/>
            <person name="Nunn A."/>
            <person name="Contreras Garrido A."/>
        </authorList>
    </citation>
    <scope>NUCLEOTIDE SEQUENCE [LARGE SCALE GENOMIC DNA]</scope>
</reference>
<dbReference type="EMBL" id="CAJVSB020000436">
    <property type="protein sequence ID" value="CAH2050775.1"/>
    <property type="molecule type" value="Genomic_DNA"/>
</dbReference>
<sequence length="76" mass="8332">MSRSLKESLVGGRSIASGTQHRRGTSLSGMSRDTDENLDLFSRNRRSLSVVSSDESDGTVSSSVPLCRYLNWLPVE</sequence>
<evidence type="ECO:0000256" key="1">
    <source>
        <dbReference type="SAM" id="MobiDB-lite"/>
    </source>
</evidence>
<dbReference type="Proteomes" id="UP000836841">
    <property type="component" value="Unassembled WGS sequence"/>
</dbReference>
<organism evidence="2 3">
    <name type="scientific">Thlaspi arvense</name>
    <name type="common">Field penny-cress</name>
    <dbReference type="NCBI Taxonomy" id="13288"/>
    <lineage>
        <taxon>Eukaryota</taxon>
        <taxon>Viridiplantae</taxon>
        <taxon>Streptophyta</taxon>
        <taxon>Embryophyta</taxon>
        <taxon>Tracheophyta</taxon>
        <taxon>Spermatophyta</taxon>
        <taxon>Magnoliopsida</taxon>
        <taxon>eudicotyledons</taxon>
        <taxon>Gunneridae</taxon>
        <taxon>Pentapetalae</taxon>
        <taxon>rosids</taxon>
        <taxon>malvids</taxon>
        <taxon>Brassicales</taxon>
        <taxon>Brassicaceae</taxon>
        <taxon>Thlaspideae</taxon>
        <taxon>Thlaspi</taxon>
    </lineage>
</organism>
<evidence type="ECO:0000313" key="2">
    <source>
        <dbReference type="EMBL" id="CAH2050775.1"/>
    </source>
</evidence>
<evidence type="ECO:0000313" key="3">
    <source>
        <dbReference type="Proteomes" id="UP000836841"/>
    </source>
</evidence>